<evidence type="ECO:0000313" key="2">
    <source>
        <dbReference type="EMBL" id="PYF01523.1"/>
    </source>
</evidence>
<evidence type="ECO:0000259" key="1">
    <source>
        <dbReference type="PROSITE" id="PS50112"/>
    </source>
</evidence>
<dbReference type="CDD" id="cd00130">
    <property type="entry name" value="PAS"/>
    <property type="match status" value="1"/>
</dbReference>
<dbReference type="InterPro" id="IPR013655">
    <property type="entry name" value="PAS_fold_3"/>
</dbReference>
<feature type="domain" description="PAS" evidence="1">
    <location>
        <begin position="24"/>
        <end position="50"/>
    </location>
</feature>
<dbReference type="InterPro" id="IPR035965">
    <property type="entry name" value="PAS-like_dom_sf"/>
</dbReference>
<comment type="caution">
    <text evidence="2">The sequence shown here is derived from an EMBL/GenBank/DDBJ whole genome shotgun (WGS) entry which is preliminary data.</text>
</comment>
<sequence length="172" mass="19401">MQHPSLTGIERKLAENEIIVSKTDLKGRITYCNDVFKLISGYSEHELIGKPHNIIRHSDMPRSIFKLLWDTIAGGNEIFAYVKNHTRNGDYYWVLAHVTPDFDDAGKITGYNSFRRSVTPKAIKAIEPIYAGLLKEEARHADRKAGLKAATEQLQQLLASKGVTYDQFVLGL</sequence>
<dbReference type="PROSITE" id="PS50112">
    <property type="entry name" value="PAS"/>
    <property type="match status" value="1"/>
</dbReference>
<keyword evidence="3" id="KW-1185">Reference proteome</keyword>
<dbReference type="RefSeq" id="WP_110781859.1">
    <property type="nucleotide sequence ID" value="NZ_QJTI01000020.1"/>
</dbReference>
<dbReference type="Proteomes" id="UP000248148">
    <property type="component" value="Unassembled WGS sequence"/>
</dbReference>
<dbReference type="AlphaFoldDB" id="A0A318TAA5"/>
<dbReference type="Pfam" id="PF08447">
    <property type="entry name" value="PAS_3"/>
    <property type="match status" value="1"/>
</dbReference>
<evidence type="ECO:0000313" key="3">
    <source>
        <dbReference type="Proteomes" id="UP000248148"/>
    </source>
</evidence>
<name>A0A318TAA5_9BRAD</name>
<dbReference type="InterPro" id="IPR000014">
    <property type="entry name" value="PAS"/>
</dbReference>
<proteinExistence type="predicted"/>
<dbReference type="OrthoDB" id="266313at2"/>
<dbReference type="EMBL" id="QJTI01000020">
    <property type="protein sequence ID" value="PYF01523.1"/>
    <property type="molecule type" value="Genomic_DNA"/>
</dbReference>
<gene>
    <name evidence="2" type="ORF">BJ122_1206</name>
</gene>
<dbReference type="SUPFAM" id="SSF55785">
    <property type="entry name" value="PYP-like sensor domain (PAS domain)"/>
    <property type="match status" value="1"/>
</dbReference>
<dbReference type="NCBIfam" id="TIGR00229">
    <property type="entry name" value="sensory_box"/>
    <property type="match status" value="1"/>
</dbReference>
<accession>A0A318TAA5</accession>
<organism evidence="2 3">
    <name type="scientific">Rhodopseudomonas faecalis</name>
    <dbReference type="NCBI Taxonomy" id="99655"/>
    <lineage>
        <taxon>Bacteria</taxon>
        <taxon>Pseudomonadati</taxon>
        <taxon>Pseudomonadota</taxon>
        <taxon>Alphaproteobacteria</taxon>
        <taxon>Hyphomicrobiales</taxon>
        <taxon>Nitrobacteraceae</taxon>
        <taxon>Rhodopseudomonas</taxon>
    </lineage>
</organism>
<protein>
    <submittedName>
        <fullName evidence="2">PAS domain S-box-containing protein</fullName>
    </submittedName>
</protein>
<reference evidence="2 3" key="1">
    <citation type="submission" date="2018-06" db="EMBL/GenBank/DDBJ databases">
        <title>Genomic Encyclopedia of Archaeal and Bacterial Type Strains, Phase II (KMG-II): from individual species to whole genera.</title>
        <authorList>
            <person name="Goeker M."/>
        </authorList>
    </citation>
    <scope>NUCLEOTIDE SEQUENCE [LARGE SCALE GENOMIC DNA]</scope>
    <source>
        <strain evidence="2 3">JCM 11668</strain>
    </source>
</reference>
<dbReference type="Gene3D" id="3.30.450.20">
    <property type="entry name" value="PAS domain"/>
    <property type="match status" value="1"/>
</dbReference>